<keyword evidence="2" id="KW-1185">Reference proteome</keyword>
<dbReference type="GeneID" id="28867048"/>
<organism evidence="1 2">
    <name type="scientific">Colletotrichum higginsianum (strain IMI 349063)</name>
    <name type="common">Crucifer anthracnose fungus</name>
    <dbReference type="NCBI Taxonomy" id="759273"/>
    <lineage>
        <taxon>Eukaryota</taxon>
        <taxon>Fungi</taxon>
        <taxon>Dikarya</taxon>
        <taxon>Ascomycota</taxon>
        <taxon>Pezizomycotina</taxon>
        <taxon>Sordariomycetes</taxon>
        <taxon>Hypocreomycetidae</taxon>
        <taxon>Glomerellales</taxon>
        <taxon>Glomerellaceae</taxon>
        <taxon>Colletotrichum</taxon>
        <taxon>Colletotrichum destructivum species complex</taxon>
    </lineage>
</organism>
<protein>
    <submittedName>
        <fullName evidence="1">Uncharacterized protein</fullName>
    </submittedName>
</protein>
<dbReference type="VEuPathDB" id="FungiDB:CH63R_07967"/>
<comment type="caution">
    <text evidence="1">The sequence shown here is derived from an EMBL/GenBank/DDBJ whole genome shotgun (WGS) entry which is preliminary data.</text>
</comment>
<gene>
    <name evidence="1" type="ORF">CH63R_07967</name>
</gene>
<sequence>MSVSANQADPRERELEHVRIHRQCGACGFLFDVGDRLVAPDRYNLRRLASLPNEVATIIWNFLGHHSLLRFSAVLEAIDYLSTASDEPTSVPIARIEVWHRGSQPITSTVGSNCPIELTIDSKGIARIARLASSVQESWSRFTVYTTVDAGQNLTVDFRFGISRLASPCGPNQLQITDIPNLSKFKWFYFPFQASTTRLASIDLVSCSGITFFLLASDLLAVHAHTQASPSAEVTFARLSPTIRSQVQWFYVPNPTADKISAFGVRLAALPNGRLLLNSRSYCIRTPHRGNIAIGPYNEEDASQEYAVYTPDRSILVYAIPEHGPVVFLGAITEGRKCSGLRPSIPSVSSLPNASYASATLTDVTCIWVFRESQTDFCRGLIVQYANGSEQALGYCRLGYDPTERCADVSQFAFAALECKMENGLSRRIVKVKVSAALRDGGYLGQDWTRCSNGCTLEVWATGTEMVMTV</sequence>
<evidence type="ECO:0000313" key="2">
    <source>
        <dbReference type="Proteomes" id="UP000092177"/>
    </source>
</evidence>
<reference evidence="2" key="1">
    <citation type="journal article" date="2017" name="BMC Genomics">
        <title>Gapless genome assembly of Colletotrichum higginsianum reveals chromosome structure and association of transposable elements with secondary metabolite gene clusters.</title>
        <authorList>
            <person name="Dallery J.-F."/>
            <person name="Lapalu N."/>
            <person name="Zampounis A."/>
            <person name="Pigne S."/>
            <person name="Luyten I."/>
            <person name="Amselem J."/>
            <person name="Wittenberg A.H.J."/>
            <person name="Zhou S."/>
            <person name="de Queiroz M.V."/>
            <person name="Robin G.P."/>
            <person name="Auger A."/>
            <person name="Hainaut M."/>
            <person name="Henrissat B."/>
            <person name="Kim K.-T."/>
            <person name="Lee Y.-H."/>
            <person name="Lespinet O."/>
            <person name="Schwartz D.C."/>
            <person name="Thon M.R."/>
            <person name="O'Connell R.J."/>
        </authorList>
    </citation>
    <scope>NUCLEOTIDE SEQUENCE [LARGE SCALE GENOMIC DNA]</scope>
    <source>
        <strain evidence="2">IMI 349063</strain>
    </source>
</reference>
<name>A0A1B7YAV1_COLHI</name>
<dbReference type="Proteomes" id="UP000092177">
    <property type="component" value="Chromosome 5"/>
</dbReference>
<dbReference type="AlphaFoldDB" id="A0A1B7YAV1"/>
<evidence type="ECO:0000313" key="1">
    <source>
        <dbReference type="EMBL" id="OBR09202.1"/>
    </source>
</evidence>
<accession>A0A1B7YAV1</accession>
<dbReference type="EMBL" id="LTAN01000005">
    <property type="protein sequence ID" value="OBR09202.1"/>
    <property type="molecule type" value="Genomic_DNA"/>
</dbReference>
<dbReference type="KEGG" id="chig:CH63R_07967"/>
<proteinExistence type="predicted"/>
<dbReference type="OrthoDB" id="4843970at2759"/>
<dbReference type="RefSeq" id="XP_018157719.1">
    <property type="nucleotide sequence ID" value="XM_018302941.1"/>
</dbReference>